<reference evidence="2 3" key="1">
    <citation type="submission" date="2015-04" db="EMBL/GenBank/DDBJ databases">
        <authorList>
            <person name="Syromyatnikov M.Y."/>
            <person name="Popov V.N."/>
        </authorList>
    </citation>
    <scope>NUCLEOTIDE SEQUENCE [LARGE SCALE GENOMIC DNA]</scope>
</reference>
<organism evidence="2 3">
    <name type="scientific">Clunio marinus</name>
    <dbReference type="NCBI Taxonomy" id="568069"/>
    <lineage>
        <taxon>Eukaryota</taxon>
        <taxon>Metazoa</taxon>
        <taxon>Ecdysozoa</taxon>
        <taxon>Arthropoda</taxon>
        <taxon>Hexapoda</taxon>
        <taxon>Insecta</taxon>
        <taxon>Pterygota</taxon>
        <taxon>Neoptera</taxon>
        <taxon>Endopterygota</taxon>
        <taxon>Diptera</taxon>
        <taxon>Nematocera</taxon>
        <taxon>Chironomoidea</taxon>
        <taxon>Chironomidae</taxon>
        <taxon>Clunio</taxon>
    </lineage>
</organism>
<dbReference type="AlphaFoldDB" id="A0A1J1IT48"/>
<sequence>MSTKRKHENTPRRFIRFCHEHSNLKYFIYLQILLDMLLHTTLYKEEGKEEKKKSKKTKPRSSITNEKQTS</sequence>
<evidence type="ECO:0000256" key="1">
    <source>
        <dbReference type="SAM" id="MobiDB-lite"/>
    </source>
</evidence>
<dbReference type="EMBL" id="CVRI01000059">
    <property type="protein sequence ID" value="CRL03383.1"/>
    <property type="molecule type" value="Genomic_DNA"/>
</dbReference>
<evidence type="ECO:0000313" key="3">
    <source>
        <dbReference type="Proteomes" id="UP000183832"/>
    </source>
</evidence>
<feature type="compositionally biased region" description="Polar residues" evidence="1">
    <location>
        <begin position="60"/>
        <end position="70"/>
    </location>
</feature>
<proteinExistence type="predicted"/>
<protein>
    <submittedName>
        <fullName evidence="2">CLUMA_CG016908, isoform A</fullName>
    </submittedName>
</protein>
<keyword evidence="3" id="KW-1185">Reference proteome</keyword>
<accession>A0A1J1IT48</accession>
<evidence type="ECO:0000313" key="2">
    <source>
        <dbReference type="EMBL" id="CRL03383.1"/>
    </source>
</evidence>
<gene>
    <name evidence="2" type="ORF">CLUMA_CG016908</name>
</gene>
<dbReference type="Proteomes" id="UP000183832">
    <property type="component" value="Unassembled WGS sequence"/>
</dbReference>
<feature type="region of interest" description="Disordered" evidence="1">
    <location>
        <begin position="45"/>
        <end position="70"/>
    </location>
</feature>
<name>A0A1J1IT48_9DIPT</name>